<accession>A0AAV5EKE0</accession>
<dbReference type="AlphaFoldDB" id="A0AAV5EKE0"/>
<evidence type="ECO:0000313" key="3">
    <source>
        <dbReference type="Proteomes" id="UP001054889"/>
    </source>
</evidence>
<sequence>MFWRLVPSESPTPQLYPSPPLFPPVKRDQSKRTQPTAALGSGHRRRDSCPLQRVSDRRAFVLRPRPPHASPPPNALPLFHRAQQIKAQQQIRKIHKHGTTSTGKLARQEGAAVSSTSSKSMAVINIKFRPGDKIRFGTVSFVADQSGSLVKQDQMTPSAVISPSDLGVSRASTANRIDPADRLPLGLSNAVIVLQIETLPGPYSTLPATGRSTILADSDLTTFNLSTCHTDQSDADPNFFHELRLVAMISLENESVLDLIEGPSDSKSCSSGYHEVVMIAPTAQGGADGETSTAAAARGNPPPQDGHETDLEDDDPEAITPPLRRPDVQQRSRVMQNLDMGDVTLKLDGEDVFKTPRLQNYICGSRHQSKEQHLKWLSSK</sequence>
<proteinExistence type="predicted"/>
<feature type="compositionally biased region" description="Pro residues" evidence="1">
    <location>
        <begin position="14"/>
        <end position="23"/>
    </location>
</feature>
<keyword evidence="3" id="KW-1185">Reference proteome</keyword>
<gene>
    <name evidence="2" type="primary">gb10330</name>
    <name evidence="2" type="ORF">PR202_gb10330</name>
</gene>
<name>A0AAV5EKE0_ELECO</name>
<evidence type="ECO:0000313" key="2">
    <source>
        <dbReference type="EMBL" id="GJN22735.1"/>
    </source>
</evidence>
<reference evidence="2" key="1">
    <citation type="journal article" date="2018" name="DNA Res.">
        <title>Multiple hybrid de novo genome assembly of finger millet, an orphan allotetraploid crop.</title>
        <authorList>
            <person name="Hatakeyama M."/>
            <person name="Aluri S."/>
            <person name="Balachadran M.T."/>
            <person name="Sivarajan S.R."/>
            <person name="Patrignani A."/>
            <person name="Gruter S."/>
            <person name="Poveda L."/>
            <person name="Shimizu-Inatsugi R."/>
            <person name="Baeten J."/>
            <person name="Francoijs K.J."/>
            <person name="Nataraja K.N."/>
            <person name="Reddy Y.A.N."/>
            <person name="Phadnis S."/>
            <person name="Ravikumar R.L."/>
            <person name="Schlapbach R."/>
            <person name="Sreeman S.M."/>
            <person name="Shimizu K.K."/>
        </authorList>
    </citation>
    <scope>NUCLEOTIDE SEQUENCE</scope>
</reference>
<protein>
    <submittedName>
        <fullName evidence="2">Uncharacterized protein</fullName>
    </submittedName>
</protein>
<evidence type="ECO:0000256" key="1">
    <source>
        <dbReference type="SAM" id="MobiDB-lite"/>
    </source>
</evidence>
<organism evidence="2 3">
    <name type="scientific">Eleusine coracana subsp. coracana</name>
    <dbReference type="NCBI Taxonomy" id="191504"/>
    <lineage>
        <taxon>Eukaryota</taxon>
        <taxon>Viridiplantae</taxon>
        <taxon>Streptophyta</taxon>
        <taxon>Embryophyta</taxon>
        <taxon>Tracheophyta</taxon>
        <taxon>Spermatophyta</taxon>
        <taxon>Magnoliopsida</taxon>
        <taxon>Liliopsida</taxon>
        <taxon>Poales</taxon>
        <taxon>Poaceae</taxon>
        <taxon>PACMAD clade</taxon>
        <taxon>Chloridoideae</taxon>
        <taxon>Cynodonteae</taxon>
        <taxon>Eleusininae</taxon>
        <taxon>Eleusine</taxon>
    </lineage>
</organism>
<reference evidence="2" key="2">
    <citation type="submission" date="2021-12" db="EMBL/GenBank/DDBJ databases">
        <title>Resequencing data analysis of finger millet.</title>
        <authorList>
            <person name="Hatakeyama M."/>
            <person name="Aluri S."/>
            <person name="Balachadran M.T."/>
            <person name="Sivarajan S.R."/>
            <person name="Poveda L."/>
            <person name="Shimizu-Inatsugi R."/>
            <person name="Schlapbach R."/>
            <person name="Sreeman S.M."/>
            <person name="Shimizu K.K."/>
        </authorList>
    </citation>
    <scope>NUCLEOTIDE SEQUENCE</scope>
</reference>
<dbReference type="EMBL" id="BQKI01000076">
    <property type="protein sequence ID" value="GJN22735.1"/>
    <property type="molecule type" value="Genomic_DNA"/>
</dbReference>
<feature type="region of interest" description="Disordered" evidence="1">
    <location>
        <begin position="1"/>
        <end position="50"/>
    </location>
</feature>
<feature type="region of interest" description="Disordered" evidence="1">
    <location>
        <begin position="284"/>
        <end position="326"/>
    </location>
</feature>
<comment type="caution">
    <text evidence="2">The sequence shown here is derived from an EMBL/GenBank/DDBJ whole genome shotgun (WGS) entry which is preliminary data.</text>
</comment>
<dbReference type="Proteomes" id="UP001054889">
    <property type="component" value="Unassembled WGS sequence"/>
</dbReference>